<dbReference type="InterPro" id="IPR052208">
    <property type="entry name" value="DmX-like/RAVE_component"/>
</dbReference>
<dbReference type="EMBL" id="BSXU01011360">
    <property type="protein sequence ID" value="GME74739.1"/>
    <property type="molecule type" value="Genomic_DNA"/>
</dbReference>
<sequence>MRDGLLVIGSGNQFYISDKRLDPSTDMVTRQAIGSLEITSKDLFHLTAALNGPLPLYHPQFLIQLMFTGRFDLVEKILLAFLDALRELDSGVRSEITTHLGFEISEFLKSSKKTNDIKSYLFGDKHLLTEDRKFTKQMAEVINEKLQKFKLPYVTGHQQITLATTVSIIAEISENYQNILDQNGLRFFMGVKLFQVNLTKESRHNSSKTVTMRDISFAMHSDYKDLIYNFINELSNLKIGS</sequence>
<dbReference type="GO" id="GO:0007035">
    <property type="term" value="P:vacuolar acidification"/>
    <property type="evidence" value="ECO:0007669"/>
    <property type="project" value="TreeGrafter"/>
</dbReference>
<proteinExistence type="predicted"/>
<protein>
    <submittedName>
        <fullName evidence="2">Unnamed protein product</fullName>
    </submittedName>
</protein>
<evidence type="ECO:0000259" key="1">
    <source>
        <dbReference type="Pfam" id="PF12234"/>
    </source>
</evidence>
<dbReference type="InterPro" id="IPR022033">
    <property type="entry name" value="Rav1p_C"/>
</dbReference>
<feature type="domain" description="RAVE complex protein Rav1 C-terminal" evidence="1">
    <location>
        <begin position="1"/>
        <end position="236"/>
    </location>
</feature>
<dbReference type="AlphaFoldDB" id="A0A9W6T3V8"/>
<reference evidence="2" key="1">
    <citation type="submission" date="2023-04" db="EMBL/GenBank/DDBJ databases">
        <title>Ambrosiozyma monospora NBRC 1965.</title>
        <authorList>
            <person name="Ichikawa N."/>
            <person name="Sato H."/>
            <person name="Tonouchi N."/>
        </authorList>
    </citation>
    <scope>NUCLEOTIDE SEQUENCE</scope>
    <source>
        <strain evidence="2">NBRC 1965</strain>
    </source>
</reference>
<dbReference type="OrthoDB" id="342131at2759"/>
<gene>
    <name evidence="2" type="ORF">Amon01_000952900</name>
</gene>
<dbReference type="Proteomes" id="UP001165063">
    <property type="component" value="Unassembled WGS sequence"/>
</dbReference>
<evidence type="ECO:0000313" key="3">
    <source>
        <dbReference type="Proteomes" id="UP001165063"/>
    </source>
</evidence>
<dbReference type="PANTHER" id="PTHR13950:SF9">
    <property type="entry name" value="RABCONNECTIN-3A"/>
    <property type="match status" value="1"/>
</dbReference>
<name>A0A9W6T3V8_AMBMO</name>
<dbReference type="GO" id="GO:0043291">
    <property type="term" value="C:RAVE complex"/>
    <property type="evidence" value="ECO:0007669"/>
    <property type="project" value="TreeGrafter"/>
</dbReference>
<dbReference type="Pfam" id="PF12234">
    <property type="entry name" value="Rav1p_C"/>
    <property type="match status" value="1"/>
</dbReference>
<dbReference type="PANTHER" id="PTHR13950">
    <property type="entry name" value="RABCONNECTIN-RELATED"/>
    <property type="match status" value="1"/>
</dbReference>
<accession>A0A9W6T3V8</accession>
<comment type="caution">
    <text evidence="2">The sequence shown here is derived from an EMBL/GenBank/DDBJ whole genome shotgun (WGS) entry which is preliminary data.</text>
</comment>
<organism evidence="2 3">
    <name type="scientific">Ambrosiozyma monospora</name>
    <name type="common">Yeast</name>
    <name type="synonym">Endomycopsis monosporus</name>
    <dbReference type="NCBI Taxonomy" id="43982"/>
    <lineage>
        <taxon>Eukaryota</taxon>
        <taxon>Fungi</taxon>
        <taxon>Dikarya</taxon>
        <taxon>Ascomycota</taxon>
        <taxon>Saccharomycotina</taxon>
        <taxon>Pichiomycetes</taxon>
        <taxon>Pichiales</taxon>
        <taxon>Pichiaceae</taxon>
        <taxon>Ambrosiozyma</taxon>
    </lineage>
</organism>
<evidence type="ECO:0000313" key="2">
    <source>
        <dbReference type="EMBL" id="GME74739.1"/>
    </source>
</evidence>
<keyword evidence="3" id="KW-1185">Reference proteome</keyword>